<evidence type="ECO:0000313" key="3">
    <source>
        <dbReference type="Proteomes" id="UP001178461"/>
    </source>
</evidence>
<proteinExistence type="predicted"/>
<evidence type="ECO:0000256" key="1">
    <source>
        <dbReference type="SAM" id="MobiDB-lite"/>
    </source>
</evidence>
<organism evidence="2 3">
    <name type="scientific">Podarcis lilfordi</name>
    <name type="common">Lilford's wall lizard</name>
    <dbReference type="NCBI Taxonomy" id="74358"/>
    <lineage>
        <taxon>Eukaryota</taxon>
        <taxon>Metazoa</taxon>
        <taxon>Chordata</taxon>
        <taxon>Craniata</taxon>
        <taxon>Vertebrata</taxon>
        <taxon>Euteleostomi</taxon>
        <taxon>Lepidosauria</taxon>
        <taxon>Squamata</taxon>
        <taxon>Bifurcata</taxon>
        <taxon>Unidentata</taxon>
        <taxon>Episquamata</taxon>
        <taxon>Laterata</taxon>
        <taxon>Lacertibaenia</taxon>
        <taxon>Lacertidae</taxon>
        <taxon>Podarcis</taxon>
    </lineage>
</organism>
<accession>A0AA35LGB3</accession>
<feature type="region of interest" description="Disordered" evidence="1">
    <location>
        <begin position="25"/>
        <end position="50"/>
    </location>
</feature>
<dbReference type="AlphaFoldDB" id="A0AA35LGB3"/>
<sequence length="273" mass="31312">MEMLMEDFTTFLKIQRLRPLKFTYRKPSKGEHEKSNSLDLGQSFPRVPRQEPLSDMENFTHSLSLDPFLAKAARDTSTDVVKSTVKDFADDYLNRAAIFNSMDEIVTEVAHAALPELIQEAQQELDQEELLGGIILCVVEEEAHALVQTVLDEYHSEMFKLQKEEVAVFAAKQLIDIFLLERVIGKMSLQGPRFSWKEHSSAILDNFMFDILLKQLFSIQQQQRVTSENIPLGDFHLKAFTEVALDVILTELNKVVDEDMEDLLEYEKKAQGI</sequence>
<keyword evidence="3" id="KW-1185">Reference proteome</keyword>
<name>A0AA35LGB3_9SAUR</name>
<protein>
    <submittedName>
        <fullName evidence="2">Uncharacterized protein</fullName>
    </submittedName>
</protein>
<dbReference type="EMBL" id="OX395141">
    <property type="protein sequence ID" value="CAI5795268.1"/>
    <property type="molecule type" value="Genomic_DNA"/>
</dbReference>
<gene>
    <name evidence="2" type="ORF">PODLI_1B018994</name>
</gene>
<evidence type="ECO:0000313" key="2">
    <source>
        <dbReference type="EMBL" id="CAI5795268.1"/>
    </source>
</evidence>
<dbReference type="Proteomes" id="UP001178461">
    <property type="component" value="Chromosome 15"/>
</dbReference>
<reference evidence="2" key="1">
    <citation type="submission" date="2022-12" db="EMBL/GenBank/DDBJ databases">
        <authorList>
            <person name="Alioto T."/>
            <person name="Alioto T."/>
            <person name="Gomez Garrido J."/>
        </authorList>
    </citation>
    <scope>NUCLEOTIDE SEQUENCE</scope>
</reference>